<accession>A0AAC8UXW8</accession>
<dbReference type="GO" id="GO:0016787">
    <property type="term" value="F:hydrolase activity"/>
    <property type="evidence" value="ECO:0007669"/>
    <property type="project" value="UniProtKB-KW"/>
</dbReference>
<evidence type="ECO:0000313" key="3">
    <source>
        <dbReference type="EMBL" id="AKP65260.1"/>
    </source>
</evidence>
<evidence type="ECO:0000313" key="4">
    <source>
        <dbReference type="Proteomes" id="UP000036000"/>
    </source>
</evidence>
<dbReference type="SUPFAM" id="SSF53474">
    <property type="entry name" value="alpha/beta-Hydrolases"/>
    <property type="match status" value="1"/>
</dbReference>
<name>A0AAC8UXW8_9LACO</name>
<evidence type="ECO:0000259" key="2">
    <source>
        <dbReference type="Pfam" id="PF20434"/>
    </source>
</evidence>
<dbReference type="InterPro" id="IPR050300">
    <property type="entry name" value="GDXG_lipolytic_enzyme"/>
</dbReference>
<dbReference type="RefSeq" id="WP_048735437.1">
    <property type="nucleotide sequence ID" value="NZ_CP012033.1"/>
</dbReference>
<dbReference type="Pfam" id="PF20434">
    <property type="entry name" value="BD-FAE"/>
    <property type="match status" value="1"/>
</dbReference>
<keyword evidence="4" id="KW-1185">Reference proteome</keyword>
<dbReference type="Gene3D" id="3.40.50.1820">
    <property type="entry name" value="alpha/beta hydrolase"/>
    <property type="match status" value="1"/>
</dbReference>
<dbReference type="EMBL" id="CP012033">
    <property type="protein sequence ID" value="AKP65260.1"/>
    <property type="molecule type" value="Genomic_DNA"/>
</dbReference>
<protein>
    <submittedName>
        <fullName evidence="3">Esterase</fullName>
    </submittedName>
</protein>
<evidence type="ECO:0000256" key="1">
    <source>
        <dbReference type="ARBA" id="ARBA00022801"/>
    </source>
</evidence>
<dbReference type="InterPro" id="IPR049492">
    <property type="entry name" value="BD-FAE-like_dom"/>
</dbReference>
<dbReference type="PANTHER" id="PTHR48081:SF6">
    <property type="entry name" value="PEPTIDASE S9 PROLYL OLIGOPEPTIDASE CATALYTIC DOMAIN-CONTAINING PROTEIN"/>
    <property type="match status" value="1"/>
</dbReference>
<dbReference type="AlphaFoldDB" id="A0AAC8UXW8"/>
<organism evidence="3 4">
    <name type="scientific">Levilactobacillus koreensis</name>
    <dbReference type="NCBI Taxonomy" id="637971"/>
    <lineage>
        <taxon>Bacteria</taxon>
        <taxon>Bacillati</taxon>
        <taxon>Bacillota</taxon>
        <taxon>Bacilli</taxon>
        <taxon>Lactobacillales</taxon>
        <taxon>Lactobacillaceae</taxon>
        <taxon>Levilactobacillus</taxon>
    </lineage>
</organism>
<reference evidence="3 4" key="1">
    <citation type="submission" date="2015-07" db="EMBL/GenBank/DDBJ databases">
        <title>Lactobacillus korensis/26-25/ whole genome sequencing.</title>
        <authorList>
            <person name="Kim M.K."/>
            <person name="Im W.-T."/>
            <person name="Srinivasan S."/>
            <person name="Lee J.-J."/>
        </authorList>
    </citation>
    <scope>NUCLEOTIDE SEQUENCE [LARGE SCALE GENOMIC DNA]</scope>
    <source>
        <strain evidence="3 4">26-25</strain>
    </source>
</reference>
<proteinExistence type="predicted"/>
<dbReference type="Proteomes" id="UP000036000">
    <property type="component" value="Chromosome"/>
</dbReference>
<gene>
    <name evidence="3" type="ORF">ABN16_09735</name>
</gene>
<sequence>MKIITQALANDSAAYLQGYLRHPHDDTATYPAMVIVPGGSYTHIPEQQAEDLALAWFAKGYQAFFLRYSFTGECQPLLPTPVVELAKSLALIRANAKDWQIDSANITVAGFSVGGHIVALFNDSWNDPQFNQLADTTPAQIKPHAIILGYPVITPAAGFPNDDTTLAEWTDDSAKIAADKLVTDDNVPTFVWVTAADPLVPVQNALAYVQASLAHNVDTELHMFHAGPHGLALANDVTAWREGTDLPHVAHWLDLATEWLAELK</sequence>
<dbReference type="InterPro" id="IPR029058">
    <property type="entry name" value="AB_hydrolase_fold"/>
</dbReference>
<dbReference type="KEGG" id="lko:ABN16_09735"/>
<keyword evidence="1" id="KW-0378">Hydrolase</keyword>
<dbReference type="PANTHER" id="PTHR48081">
    <property type="entry name" value="AB HYDROLASE SUPERFAMILY PROTEIN C4A8.06C"/>
    <property type="match status" value="1"/>
</dbReference>
<feature type="domain" description="BD-FAE-like" evidence="2">
    <location>
        <begin position="22"/>
        <end position="203"/>
    </location>
</feature>